<gene>
    <name evidence="5 7" type="primary">bioH</name>
    <name evidence="7" type="ORF">Q9L42_010355</name>
</gene>
<comment type="subcellular location">
    <subcellularLocation>
        <location evidence="5">Cytoplasm</location>
    </subcellularLocation>
</comment>
<dbReference type="EMBL" id="CP157743">
    <property type="protein sequence ID" value="XBS22504.1"/>
    <property type="molecule type" value="Genomic_DNA"/>
</dbReference>
<dbReference type="InterPro" id="IPR010076">
    <property type="entry name" value="BioH"/>
</dbReference>
<evidence type="ECO:0000256" key="2">
    <source>
        <dbReference type="ARBA" id="ARBA00022490"/>
    </source>
</evidence>
<dbReference type="HAMAP" id="MF_01260">
    <property type="entry name" value="Carboxylester"/>
    <property type="match status" value="1"/>
</dbReference>
<dbReference type="PANTHER" id="PTHR43798">
    <property type="entry name" value="MONOACYLGLYCEROL LIPASE"/>
    <property type="match status" value="1"/>
</dbReference>
<dbReference type="Gene3D" id="3.40.50.1820">
    <property type="entry name" value="alpha/beta hydrolase"/>
    <property type="match status" value="1"/>
</dbReference>
<reference evidence="7 8" key="1">
    <citation type="journal article" date="2024" name="Microbiology">
        <title>Methylomarinum rosea sp. nov., a novel halophilic methanotrophic bacterium from the hypersaline Lake Elton.</title>
        <authorList>
            <person name="Suleimanov R.Z."/>
            <person name="Oshkin I.Y."/>
            <person name="Danilova O.V."/>
            <person name="Suzina N.E."/>
            <person name="Dedysh S.N."/>
        </authorList>
    </citation>
    <scope>NUCLEOTIDE SEQUENCE [LARGE SCALE GENOMIC DNA]</scope>
    <source>
        <strain evidence="7 8">Ch1-1</strain>
    </source>
</reference>
<organism evidence="7 8">
    <name type="scientific">Methylomarinum roseum</name>
    <dbReference type="NCBI Taxonomy" id="3067653"/>
    <lineage>
        <taxon>Bacteria</taxon>
        <taxon>Pseudomonadati</taxon>
        <taxon>Pseudomonadota</taxon>
        <taxon>Gammaproteobacteria</taxon>
        <taxon>Methylococcales</taxon>
        <taxon>Methylococcaceae</taxon>
        <taxon>Methylomarinum</taxon>
    </lineage>
</organism>
<comment type="function">
    <text evidence="5">The physiological role of BioH is to remove the methyl group introduced by BioC when the pimeloyl moiety is complete. It allows to synthesize pimeloyl-ACP via the fatty acid synthetic pathway through the hydrolysis of the ester bonds of pimeloyl-ACP esters.</text>
</comment>
<feature type="active site" evidence="5">
    <location>
        <position position="207"/>
    </location>
</feature>
<dbReference type="EC" id="3.1.1.85" evidence="5"/>
<dbReference type="RefSeq" id="WP_305908506.1">
    <property type="nucleotide sequence ID" value="NZ_CP157743.1"/>
</dbReference>
<sequence length="253" mass="27933">MIKLHQETYGRGRPLVMIHGWAMHSGIWRPFARQLAEHYRVICLDLPGHGRSETLSPYTLANISETLATAIAEPRVHLLGWSLGATVAIDMASRFPDRVATLTALAGNPCFVRTSDWPGVKAEVLQGFADNLTLDRQATLLRFLALQVMGGDNGKALLKPLKQAMQECPPAESSALREGLEILANSDLTGPLQRLECPVRFVLGDRDGLVPRQCAEHLRRLKPDIVVRILENAGHAPFLTHQRQIIDFLSGSL</sequence>
<keyword evidence="8" id="KW-1185">Reference proteome</keyword>
<dbReference type="GO" id="GO:0005737">
    <property type="term" value="C:cytoplasm"/>
    <property type="evidence" value="ECO:0007669"/>
    <property type="project" value="UniProtKB-SubCell"/>
</dbReference>
<keyword evidence="1 5" id="KW-0719">Serine esterase</keyword>
<keyword evidence="2 5" id="KW-0963">Cytoplasm</keyword>
<dbReference type="NCBIfam" id="TIGR01738">
    <property type="entry name" value="bioH"/>
    <property type="match status" value="1"/>
</dbReference>
<dbReference type="GO" id="GO:0016020">
    <property type="term" value="C:membrane"/>
    <property type="evidence" value="ECO:0007669"/>
    <property type="project" value="TreeGrafter"/>
</dbReference>
<feature type="domain" description="AB hydrolase-1" evidence="6">
    <location>
        <begin position="14"/>
        <end position="241"/>
    </location>
</feature>
<feature type="binding site" evidence="5">
    <location>
        <begin position="82"/>
        <end position="83"/>
    </location>
    <ligand>
        <name>substrate</name>
    </ligand>
</feature>
<dbReference type="InterPro" id="IPR029058">
    <property type="entry name" value="AB_hydrolase_fold"/>
</dbReference>
<comment type="pathway">
    <text evidence="5">Cofactor biosynthesis; biotin biosynthesis.</text>
</comment>
<feature type="binding site" evidence="5">
    <location>
        <begin position="143"/>
        <end position="147"/>
    </location>
    <ligand>
        <name>substrate</name>
    </ligand>
</feature>
<dbReference type="SUPFAM" id="SSF53474">
    <property type="entry name" value="alpha/beta-Hydrolases"/>
    <property type="match status" value="1"/>
</dbReference>
<dbReference type="Proteomes" id="UP001225378">
    <property type="component" value="Chromosome"/>
</dbReference>
<feature type="binding site" evidence="5">
    <location>
        <position position="21"/>
    </location>
    <ligand>
        <name>substrate</name>
    </ligand>
</feature>
<feature type="active site" evidence="5">
    <location>
        <position position="235"/>
    </location>
</feature>
<dbReference type="PANTHER" id="PTHR43798:SF31">
    <property type="entry name" value="AB HYDROLASE SUPERFAMILY PROTEIN YCLE"/>
    <property type="match status" value="1"/>
</dbReference>
<accession>A0AAU7NZS1</accession>
<dbReference type="GO" id="GO:0090499">
    <property type="term" value="F:pimelyl-[acyl-carrier protein] methyl ester esterase activity"/>
    <property type="evidence" value="ECO:0007669"/>
    <property type="project" value="UniProtKB-EC"/>
</dbReference>
<evidence type="ECO:0000313" key="7">
    <source>
        <dbReference type="EMBL" id="XBS22504.1"/>
    </source>
</evidence>
<dbReference type="Pfam" id="PF00561">
    <property type="entry name" value="Abhydrolase_1"/>
    <property type="match status" value="1"/>
</dbReference>
<feature type="binding site" evidence="5">
    <location>
        <position position="235"/>
    </location>
    <ligand>
        <name>substrate</name>
    </ligand>
</feature>
<dbReference type="PRINTS" id="PR00111">
    <property type="entry name" value="ABHYDROLASE"/>
</dbReference>
<evidence type="ECO:0000259" key="6">
    <source>
        <dbReference type="Pfam" id="PF00561"/>
    </source>
</evidence>
<name>A0AAU7NZS1_9GAMM</name>
<dbReference type="AlphaFoldDB" id="A0AAU7NZS1"/>
<feature type="active site" description="Nucleophile" evidence="5">
    <location>
        <position position="82"/>
    </location>
</feature>
<comment type="similarity">
    <text evidence="5">Belongs to the AB hydrolase superfamily. Carboxylesterase BioH family.</text>
</comment>
<dbReference type="KEGG" id="mech:Q9L42_010355"/>
<keyword evidence="3 5" id="KW-0093">Biotin biosynthesis</keyword>
<protein>
    <recommendedName>
        <fullName evidence="5">Pimeloyl-[acyl-carrier protein] methyl ester esterase</fullName>
        <ecNumber evidence="5">3.1.1.85</ecNumber>
    </recommendedName>
    <alternativeName>
        <fullName evidence="5">Biotin synthesis protein BioH</fullName>
    </alternativeName>
    <alternativeName>
        <fullName evidence="5">Carboxylesterase BioH</fullName>
    </alternativeName>
</protein>
<proteinExistence type="inferred from homology"/>
<dbReference type="InterPro" id="IPR050266">
    <property type="entry name" value="AB_hydrolase_sf"/>
</dbReference>
<dbReference type="InterPro" id="IPR000073">
    <property type="entry name" value="AB_hydrolase_1"/>
</dbReference>
<dbReference type="GO" id="GO:0009102">
    <property type="term" value="P:biotin biosynthetic process"/>
    <property type="evidence" value="ECO:0007669"/>
    <property type="project" value="UniProtKB-UniRule"/>
</dbReference>
<keyword evidence="4 5" id="KW-0378">Hydrolase</keyword>
<evidence type="ECO:0000313" key="8">
    <source>
        <dbReference type="Proteomes" id="UP001225378"/>
    </source>
</evidence>
<evidence type="ECO:0000256" key="4">
    <source>
        <dbReference type="ARBA" id="ARBA00022801"/>
    </source>
</evidence>
<comment type="catalytic activity">
    <reaction evidence="5">
        <text>6-carboxyhexanoyl-[ACP] methyl ester + H2O = 6-carboxyhexanoyl-[ACP] + methanol + H(+)</text>
        <dbReference type="Rhea" id="RHEA:42700"/>
        <dbReference type="Rhea" id="RHEA-COMP:9955"/>
        <dbReference type="Rhea" id="RHEA-COMP:10186"/>
        <dbReference type="ChEBI" id="CHEBI:15377"/>
        <dbReference type="ChEBI" id="CHEBI:15378"/>
        <dbReference type="ChEBI" id="CHEBI:17790"/>
        <dbReference type="ChEBI" id="CHEBI:78846"/>
        <dbReference type="ChEBI" id="CHEBI:82735"/>
        <dbReference type="EC" id="3.1.1.85"/>
    </reaction>
</comment>
<evidence type="ECO:0000256" key="5">
    <source>
        <dbReference type="HAMAP-Rule" id="MF_01260"/>
    </source>
</evidence>
<comment type="subunit">
    <text evidence="5">Monomer.</text>
</comment>
<evidence type="ECO:0000256" key="3">
    <source>
        <dbReference type="ARBA" id="ARBA00022756"/>
    </source>
</evidence>
<evidence type="ECO:0000256" key="1">
    <source>
        <dbReference type="ARBA" id="ARBA00022487"/>
    </source>
</evidence>